<protein>
    <recommendedName>
        <fullName evidence="6">Medium/long-chain acyl-CoA thioesterase YigI</fullName>
        <ecNumber evidence="5">3.1.2.20</ecNumber>
    </recommendedName>
</protein>
<comment type="catalytic activity">
    <reaction evidence="7">
        <text>a medium-chain fatty acyl-CoA + H2O = a medium-chain fatty acid + CoA + H(+)</text>
        <dbReference type="Rhea" id="RHEA:68184"/>
        <dbReference type="ChEBI" id="CHEBI:15377"/>
        <dbReference type="ChEBI" id="CHEBI:15378"/>
        <dbReference type="ChEBI" id="CHEBI:57287"/>
        <dbReference type="ChEBI" id="CHEBI:59558"/>
        <dbReference type="ChEBI" id="CHEBI:90546"/>
    </reaction>
</comment>
<dbReference type="PANTHER" id="PTHR43240:SF20">
    <property type="entry name" value="MEDIUM_LONG-CHAIN ACYL-COA THIOESTERASE YIGI"/>
    <property type="match status" value="1"/>
</dbReference>
<evidence type="ECO:0000313" key="10">
    <source>
        <dbReference type="Proteomes" id="UP000629420"/>
    </source>
</evidence>
<accession>A0ABX7DVF5</accession>
<keyword evidence="1" id="KW-0378">Hydrolase</keyword>
<reference evidence="9 10" key="1">
    <citation type="submission" date="2021-01" db="EMBL/GenBank/DDBJ databases">
        <title>Aequorivita sp. strain KX20305, a bacterium isolated from the sediment collected at a cold seep field in South China Sea.</title>
        <authorList>
            <person name="Zhang H."/>
            <person name="Li C."/>
        </authorList>
    </citation>
    <scope>NUCLEOTIDE SEQUENCE [LARGE SCALE GENOMIC DNA]</scope>
    <source>
        <strain evidence="9 10">KX20305</strain>
    </source>
</reference>
<gene>
    <name evidence="9" type="ORF">JK629_07680</name>
</gene>
<comment type="catalytic activity">
    <reaction evidence="2">
        <text>a fatty acyl-CoA + H2O = a fatty acid + CoA + H(+)</text>
        <dbReference type="Rhea" id="RHEA:16781"/>
        <dbReference type="ChEBI" id="CHEBI:15377"/>
        <dbReference type="ChEBI" id="CHEBI:15378"/>
        <dbReference type="ChEBI" id="CHEBI:28868"/>
        <dbReference type="ChEBI" id="CHEBI:57287"/>
        <dbReference type="ChEBI" id="CHEBI:77636"/>
        <dbReference type="EC" id="3.1.2.20"/>
    </reaction>
</comment>
<evidence type="ECO:0000256" key="2">
    <source>
        <dbReference type="ARBA" id="ARBA00035880"/>
    </source>
</evidence>
<sequence length="147" mass="16269">MDNARNKRLLESFERSEIMKHFGAEASIISDGYFEITVSKQNFMVRPAGMFNGSTIATLVDISSGYAAASATRQNSYFTTVELKINYLNPALGDKLIARAQVIKNGKRLSVVRSDVFSIQVKGEALVATSLVTLMQLQNRNNETQID</sequence>
<evidence type="ECO:0000256" key="3">
    <source>
        <dbReference type="ARBA" id="ARBA00036002"/>
    </source>
</evidence>
<comment type="catalytic activity">
    <reaction evidence="3">
        <text>a long-chain fatty acyl-CoA + H2O = a long-chain fatty acid + CoA + H(+)</text>
        <dbReference type="Rhea" id="RHEA:67680"/>
        <dbReference type="ChEBI" id="CHEBI:15377"/>
        <dbReference type="ChEBI" id="CHEBI:15378"/>
        <dbReference type="ChEBI" id="CHEBI:57287"/>
        <dbReference type="ChEBI" id="CHEBI:57560"/>
        <dbReference type="ChEBI" id="CHEBI:83139"/>
    </reaction>
</comment>
<dbReference type="Proteomes" id="UP000629420">
    <property type="component" value="Chromosome"/>
</dbReference>
<dbReference type="PANTHER" id="PTHR43240">
    <property type="entry name" value="1,4-DIHYDROXY-2-NAPHTHOYL-COA THIOESTERASE 1"/>
    <property type="match status" value="1"/>
</dbReference>
<dbReference type="EMBL" id="CP068439">
    <property type="protein sequence ID" value="QQX78125.1"/>
    <property type="molecule type" value="Genomic_DNA"/>
</dbReference>
<evidence type="ECO:0000259" key="8">
    <source>
        <dbReference type="Pfam" id="PF03061"/>
    </source>
</evidence>
<dbReference type="InterPro" id="IPR003736">
    <property type="entry name" value="PAAI_dom"/>
</dbReference>
<dbReference type="SUPFAM" id="SSF54637">
    <property type="entry name" value="Thioesterase/thiol ester dehydrase-isomerase"/>
    <property type="match status" value="1"/>
</dbReference>
<comment type="similarity">
    <text evidence="4">Belongs to the YigI thioesterase family.</text>
</comment>
<evidence type="ECO:0000256" key="4">
    <source>
        <dbReference type="ARBA" id="ARBA00038381"/>
    </source>
</evidence>
<name>A0ABX7DVF5_9FLAO</name>
<evidence type="ECO:0000256" key="6">
    <source>
        <dbReference type="ARBA" id="ARBA00040062"/>
    </source>
</evidence>
<dbReference type="NCBIfam" id="TIGR00369">
    <property type="entry name" value="unchar_dom_1"/>
    <property type="match status" value="1"/>
</dbReference>
<dbReference type="RefSeq" id="WP_202337943.1">
    <property type="nucleotide sequence ID" value="NZ_CP068439.1"/>
</dbReference>
<evidence type="ECO:0000313" key="9">
    <source>
        <dbReference type="EMBL" id="QQX78125.1"/>
    </source>
</evidence>
<evidence type="ECO:0000256" key="1">
    <source>
        <dbReference type="ARBA" id="ARBA00022801"/>
    </source>
</evidence>
<dbReference type="Gene3D" id="3.10.129.10">
    <property type="entry name" value="Hotdog Thioesterase"/>
    <property type="match status" value="1"/>
</dbReference>
<evidence type="ECO:0000256" key="7">
    <source>
        <dbReference type="ARBA" id="ARBA00048062"/>
    </source>
</evidence>
<keyword evidence="10" id="KW-1185">Reference proteome</keyword>
<evidence type="ECO:0000256" key="5">
    <source>
        <dbReference type="ARBA" id="ARBA00038894"/>
    </source>
</evidence>
<dbReference type="Pfam" id="PF03061">
    <property type="entry name" value="4HBT"/>
    <property type="match status" value="1"/>
</dbReference>
<organism evidence="9 10">
    <name type="scientific">Aequorivita iocasae</name>
    <dbReference type="NCBI Taxonomy" id="2803865"/>
    <lineage>
        <taxon>Bacteria</taxon>
        <taxon>Pseudomonadati</taxon>
        <taxon>Bacteroidota</taxon>
        <taxon>Flavobacteriia</taxon>
        <taxon>Flavobacteriales</taxon>
        <taxon>Flavobacteriaceae</taxon>
        <taxon>Aequorivita</taxon>
    </lineage>
</organism>
<proteinExistence type="inferred from homology"/>
<dbReference type="InterPro" id="IPR029069">
    <property type="entry name" value="HotDog_dom_sf"/>
</dbReference>
<dbReference type="CDD" id="cd03443">
    <property type="entry name" value="PaaI_thioesterase"/>
    <property type="match status" value="1"/>
</dbReference>
<dbReference type="EC" id="3.1.2.20" evidence="5"/>
<dbReference type="InterPro" id="IPR006683">
    <property type="entry name" value="Thioestr_dom"/>
</dbReference>
<feature type="domain" description="Thioesterase" evidence="8">
    <location>
        <begin position="49"/>
        <end position="119"/>
    </location>
</feature>